<dbReference type="InterPro" id="IPR011990">
    <property type="entry name" value="TPR-like_helical_dom_sf"/>
</dbReference>
<keyword evidence="1" id="KW-0677">Repeat</keyword>
<dbReference type="Pfam" id="PF10373">
    <property type="entry name" value="EST1_DNA_bind"/>
    <property type="match status" value="1"/>
</dbReference>
<dbReference type="InterPro" id="IPR019458">
    <property type="entry name" value="Est1-like_N"/>
</dbReference>
<dbReference type="FunFam" id="1.25.40.10:FF:000225">
    <property type="entry name" value="Protein SMG7"/>
    <property type="match status" value="1"/>
</dbReference>
<feature type="region of interest" description="Disordered" evidence="2">
    <location>
        <begin position="573"/>
        <end position="603"/>
    </location>
</feature>
<reference evidence="5" key="1">
    <citation type="submission" date="2023-03" db="EMBL/GenBank/DDBJ databases">
        <authorList>
            <person name="Julca I."/>
        </authorList>
    </citation>
    <scope>NUCLEOTIDE SEQUENCE</scope>
</reference>
<feature type="compositionally biased region" description="Polar residues" evidence="2">
    <location>
        <begin position="590"/>
        <end position="600"/>
    </location>
</feature>
<dbReference type="GO" id="GO:0000184">
    <property type="term" value="P:nuclear-transcribed mRNA catabolic process, nonsense-mediated decay"/>
    <property type="evidence" value="ECO:0007669"/>
    <property type="project" value="TreeGrafter"/>
</dbReference>
<proteinExistence type="predicted"/>
<evidence type="ECO:0000256" key="1">
    <source>
        <dbReference type="ARBA" id="ARBA00022737"/>
    </source>
</evidence>
<dbReference type="SUPFAM" id="SSF48452">
    <property type="entry name" value="TPR-like"/>
    <property type="match status" value="1"/>
</dbReference>
<dbReference type="AlphaFoldDB" id="A0AAV1BYB6"/>
<dbReference type="PANTHER" id="PTHR15696">
    <property type="entry name" value="SMG-7 SUPPRESSOR WITH MORPHOLOGICAL EFFECT ON GENITALIA PROTEIN 7"/>
    <property type="match status" value="1"/>
</dbReference>
<dbReference type="Proteomes" id="UP001161247">
    <property type="component" value="Chromosome 1"/>
</dbReference>
<organism evidence="5 6">
    <name type="scientific">Oldenlandia corymbosa var. corymbosa</name>
    <dbReference type="NCBI Taxonomy" id="529605"/>
    <lineage>
        <taxon>Eukaryota</taxon>
        <taxon>Viridiplantae</taxon>
        <taxon>Streptophyta</taxon>
        <taxon>Embryophyta</taxon>
        <taxon>Tracheophyta</taxon>
        <taxon>Spermatophyta</taxon>
        <taxon>Magnoliopsida</taxon>
        <taxon>eudicotyledons</taxon>
        <taxon>Gunneridae</taxon>
        <taxon>Pentapetalae</taxon>
        <taxon>asterids</taxon>
        <taxon>lamiids</taxon>
        <taxon>Gentianales</taxon>
        <taxon>Rubiaceae</taxon>
        <taxon>Rubioideae</taxon>
        <taxon>Spermacoceae</taxon>
        <taxon>Hedyotis-Oldenlandia complex</taxon>
        <taxon>Oldenlandia</taxon>
    </lineage>
</organism>
<evidence type="ECO:0000313" key="6">
    <source>
        <dbReference type="Proteomes" id="UP001161247"/>
    </source>
</evidence>
<evidence type="ECO:0000259" key="3">
    <source>
        <dbReference type="Pfam" id="PF10373"/>
    </source>
</evidence>
<dbReference type="EMBL" id="OX459118">
    <property type="protein sequence ID" value="CAI9087429.1"/>
    <property type="molecule type" value="Genomic_DNA"/>
</dbReference>
<protein>
    <submittedName>
        <fullName evidence="5">OLC1v1021496C1</fullName>
    </submittedName>
</protein>
<feature type="domain" description="DNA/RNA-binding" evidence="3">
    <location>
        <begin position="201"/>
        <end position="517"/>
    </location>
</feature>
<feature type="region of interest" description="Disordered" evidence="2">
    <location>
        <begin position="653"/>
        <end position="672"/>
    </location>
</feature>
<feature type="domain" description="Telomerase activating protein Est1-like N-terminal" evidence="4">
    <location>
        <begin position="69"/>
        <end position="190"/>
    </location>
</feature>
<feature type="compositionally biased region" description="Basic and acidic residues" evidence="2">
    <location>
        <begin position="573"/>
        <end position="589"/>
    </location>
</feature>
<dbReference type="InterPro" id="IPR018834">
    <property type="entry name" value="DNA/RNA-bd_Est1-type"/>
</dbReference>
<dbReference type="InterPro" id="IPR045153">
    <property type="entry name" value="Est1/Ebs1-like"/>
</dbReference>
<dbReference type="GO" id="GO:0070034">
    <property type="term" value="F:telomerase RNA binding"/>
    <property type="evidence" value="ECO:0007669"/>
    <property type="project" value="TreeGrafter"/>
</dbReference>
<dbReference type="Gene3D" id="1.25.40.10">
    <property type="entry name" value="Tetratricopeptide repeat domain"/>
    <property type="match status" value="1"/>
</dbReference>
<dbReference type="Pfam" id="PF10374">
    <property type="entry name" value="EST1"/>
    <property type="match status" value="1"/>
</dbReference>
<accession>A0AAV1BYB6</accession>
<evidence type="ECO:0000259" key="4">
    <source>
        <dbReference type="Pfam" id="PF10374"/>
    </source>
</evidence>
<name>A0AAV1BYB6_OLDCO</name>
<evidence type="ECO:0000313" key="5">
    <source>
        <dbReference type="EMBL" id="CAI9087429.1"/>
    </source>
</evidence>
<evidence type="ECO:0000256" key="2">
    <source>
        <dbReference type="SAM" id="MobiDB-lite"/>
    </source>
</evidence>
<gene>
    <name evidence="5" type="ORF">OLC1_LOCUS269</name>
</gene>
<sequence>MELDSAMALKEQQQRQNTFVQVLNIEKQLLASIHTKGLLHKDVQELYHQVRDGYESVILNDHDAMELQEVEHLLWKLHYKHIDEFRRSIRPRPSSGEVIKGEAPRVGAETSRNINRHVEAFKSFLSEAAEFYQNLIRKFREICGLPGELFIHKNRASLKSVETMKLNKCRFTCHRFLICLGDIARYGELFKKQADSKWLVAFTCYVEASRICPASGNPHNQLTLLATYVNDSFLALYHCTRSLAVEEPFPDAWNNLMLLFEESKSFQVTSLSNGEQLDFLKPYEKISLHLASQSADDSSDNSNLESANGLSDTSSALWPLFVRLTSFFLRRSSLEEFPGVVSSIVKHMEAFVQLDDEQLMSALNSYKLIDSSRRGPFRALQLVSVFIFILHTLSREPQWVKLNGDHQEQESSLTQLALVATFICIARLVERCVQGNQLENCPLLPAVMVFVEWLEGTLDTLEAHATDEKVICAISYFFSVLTDLLNRLGISEAALASDESALWEDHELRGFEPILPAHISLNFTTHWEWTENLNSKRSQRLFQSGMRIANQSNYSRPWISFDRKGMKFYTKEHHEENHRKAQVEEKNSCGERQNQGSSPAPTEEEEIILFKPIIRHNSAPLCKYIKNEDQLRIRELKEPSKSADESLRRATSMFLGQNQPPSDRLGVPSDTSSLRYSKPLKQQDALPTFAAGPPSLNAWVFDRENANYELQPGFKNFNKHDLSPIQEVAVESLASLLIDDTNDSASDAVRVTTNTQNAPPAYVAPVPSAPLLPDDATWFRGNSSGFVDYNSTVGSREADGILGAAPTSLYPSVSAPHGPLDFSPVLPGLVHGYPPVMGMSSSEWLYHYRNSHKLEQANNHIWPVNVNGPGPPLSYHASDISRFDLFNQWGQPVGSASAFYMESPPLHPVSPLVYGADERRTDNLLNYPRPSPYICGAVTDTRAEQPPLLQYLKEKEWQLHSPQRSPTFLGN</sequence>
<dbReference type="GO" id="GO:0042162">
    <property type="term" value="F:telomeric DNA binding"/>
    <property type="evidence" value="ECO:0007669"/>
    <property type="project" value="TreeGrafter"/>
</dbReference>
<dbReference type="PANTHER" id="PTHR15696:SF0">
    <property type="entry name" value="TELOMERASE-BINDING PROTEIN EST1A"/>
    <property type="match status" value="1"/>
</dbReference>
<dbReference type="GO" id="GO:0005697">
    <property type="term" value="C:telomerase holoenzyme complex"/>
    <property type="evidence" value="ECO:0007669"/>
    <property type="project" value="TreeGrafter"/>
</dbReference>
<keyword evidence="6" id="KW-1185">Reference proteome</keyword>